<gene>
    <name evidence="2" type="ORF">H5J25_01980</name>
</gene>
<dbReference type="EMBL" id="CP061035">
    <property type="protein sequence ID" value="QQV77598.1"/>
    <property type="molecule type" value="Genomic_DNA"/>
</dbReference>
<evidence type="ECO:0000259" key="1">
    <source>
        <dbReference type="Pfam" id="PF11074"/>
    </source>
</evidence>
<dbReference type="Proteomes" id="UP000595894">
    <property type="component" value="Chromosome"/>
</dbReference>
<dbReference type="Pfam" id="PF11074">
    <property type="entry name" value="DUF2779"/>
    <property type="match status" value="1"/>
</dbReference>
<sequence length="517" mass="56333">MVAGTQTPRAAGTPWRSGLSKSRLAIFEQCAKRLWLSVNKPDAAQESNGTKLAFRIGHDVGDIACTLLPDGIMIDGANGMTFAAEATCKALLANERRPLFEATFIHEGVVVRVDLLIPDGAGWHVVEVKSTTRVKPYHCADLATQLWVMRGCGVPVTKASIRVIDTSFVLTEAGNYHGLFTDEQAGDEVAEILASRADVVAAANATLDGPEPALSVGAHCSDPFQCSFETYCRRDLPQSPTWPVSLLPGVGGKALARTMISEGVDDLLLVDAERTAHPLLERVRAATFSGDAYHDAEGVRRDTDCWSYPRTFLDFETIAPAIPRWLGTSPYQQVPFQFSAHIDRGDGELEHRKFLSIDGDDPRHACAEALATLPTAGAVVAWNASFERTCLLKLAAVSPLYESVLRSLADRLVDLLPVARRHYYHRDMRGSWSIKAVLPTLAPELDYGSLTGAQSGVEAQESYLEAIDGKTSLDRRQEIRRGLLDYCRLDTLAMVIALERLQGPASQVLPSQGLPDR</sequence>
<organism evidence="2 3">
    <name type="scientific">Sphingomonas aliaeris</name>
    <dbReference type="NCBI Taxonomy" id="2759526"/>
    <lineage>
        <taxon>Bacteria</taxon>
        <taxon>Pseudomonadati</taxon>
        <taxon>Pseudomonadota</taxon>
        <taxon>Alphaproteobacteria</taxon>
        <taxon>Sphingomonadales</taxon>
        <taxon>Sphingomonadaceae</taxon>
        <taxon>Sphingomonas</taxon>
    </lineage>
</organism>
<protein>
    <submittedName>
        <fullName evidence="2">DUF2779 domain-containing protein</fullName>
    </submittedName>
</protein>
<keyword evidence="3" id="KW-1185">Reference proteome</keyword>
<dbReference type="AlphaFoldDB" id="A0A974NVA7"/>
<proteinExistence type="predicted"/>
<evidence type="ECO:0000313" key="3">
    <source>
        <dbReference type="Proteomes" id="UP000595894"/>
    </source>
</evidence>
<evidence type="ECO:0000313" key="2">
    <source>
        <dbReference type="EMBL" id="QQV77598.1"/>
    </source>
</evidence>
<feature type="domain" description="DUF2779" evidence="1">
    <location>
        <begin position="312"/>
        <end position="433"/>
    </location>
</feature>
<dbReference type="InterPro" id="IPR021301">
    <property type="entry name" value="DUF2779"/>
</dbReference>
<reference evidence="3" key="1">
    <citation type="submission" date="2020-09" db="EMBL/GenBank/DDBJ databases">
        <title>Sphingomonas sp., a new species isolated from pork steak.</title>
        <authorList>
            <person name="Heidler von Heilborn D."/>
        </authorList>
    </citation>
    <scope>NUCLEOTIDE SEQUENCE [LARGE SCALE GENOMIC DNA]</scope>
</reference>
<name>A0A974NVA7_9SPHN</name>
<dbReference type="KEGG" id="sari:H5J25_01980"/>
<accession>A0A974NVA7</accession>